<feature type="domain" description="Secretion system C-terminal sorting" evidence="3">
    <location>
        <begin position="296"/>
        <end position="366"/>
    </location>
</feature>
<protein>
    <recommendedName>
        <fullName evidence="3">Secretion system C-terminal sorting domain-containing protein</fullName>
    </recommendedName>
</protein>
<gene>
    <name evidence="4" type="ORF">IMCC3317_10150</name>
</gene>
<reference evidence="4 5" key="1">
    <citation type="journal article" date="2013" name="Int. J. Syst. Evol. Microbiol.">
        <title>Kordia antarctica sp. nov., isolated from Antarctic seawater.</title>
        <authorList>
            <person name="Baek K."/>
            <person name="Choi A."/>
            <person name="Kang I."/>
            <person name="Lee K."/>
            <person name="Cho J.C."/>
        </authorList>
    </citation>
    <scope>NUCLEOTIDE SEQUENCE [LARGE SCALE GENOMIC DNA]</scope>
    <source>
        <strain evidence="4 5">IMCC3317</strain>
    </source>
</reference>
<dbReference type="OrthoDB" id="977776at2"/>
<accession>A0A7L4ZGX6</accession>
<dbReference type="AlphaFoldDB" id="A0A7L4ZGX6"/>
<dbReference type="SUPFAM" id="SSF63825">
    <property type="entry name" value="YWTD domain"/>
    <property type="match status" value="2"/>
</dbReference>
<name>A0A7L4ZGX6_9FLAO</name>
<dbReference type="Proteomes" id="UP000464657">
    <property type="component" value="Chromosome"/>
</dbReference>
<organism evidence="4 5">
    <name type="scientific">Kordia antarctica</name>
    <dbReference type="NCBI Taxonomy" id="1218801"/>
    <lineage>
        <taxon>Bacteria</taxon>
        <taxon>Pseudomonadati</taxon>
        <taxon>Bacteroidota</taxon>
        <taxon>Flavobacteriia</taxon>
        <taxon>Flavobacteriales</taxon>
        <taxon>Flavobacteriaceae</taxon>
        <taxon>Kordia</taxon>
    </lineage>
</organism>
<evidence type="ECO:0000256" key="2">
    <source>
        <dbReference type="SAM" id="SignalP"/>
    </source>
</evidence>
<keyword evidence="1 2" id="KW-0732">Signal</keyword>
<dbReference type="KEGG" id="kan:IMCC3317_10150"/>
<evidence type="ECO:0000256" key="1">
    <source>
        <dbReference type="ARBA" id="ARBA00022729"/>
    </source>
</evidence>
<dbReference type="Pfam" id="PF18962">
    <property type="entry name" value="Por_Secre_tail"/>
    <property type="match status" value="1"/>
</dbReference>
<dbReference type="RefSeq" id="WP_160128397.1">
    <property type="nucleotide sequence ID" value="NZ_CP019288.1"/>
</dbReference>
<keyword evidence="5" id="KW-1185">Reference proteome</keyword>
<dbReference type="InterPro" id="IPR026444">
    <property type="entry name" value="Secre_tail"/>
</dbReference>
<feature type="signal peptide" evidence="2">
    <location>
        <begin position="1"/>
        <end position="20"/>
    </location>
</feature>
<evidence type="ECO:0000313" key="5">
    <source>
        <dbReference type="Proteomes" id="UP000464657"/>
    </source>
</evidence>
<feature type="chain" id="PRO_5029794109" description="Secretion system C-terminal sorting domain-containing protein" evidence="2">
    <location>
        <begin position="21"/>
        <end position="369"/>
    </location>
</feature>
<sequence length="369" mass="40158">MKKLLLLTALLFAITIQAQADYFTDCTRPAGMVLDGNILYFADSGDGSNNGKISKIDISQVTPTRVDIVTGLEYPRALALQGTDLYLLTLSGALYTIDLTQTNPTPVFLQNVTANSTINTRTTYMTLHNGFLYTALLDGGKVIRIPLTNPTTSEDMVTGLQFPHATAHIGDDLYFTDFISGNGTRLFKINITDTNPTPVIVENTLAFGNDIFAVGTDIYTIHGGSAQRITKTDTTASLPTFEETVYTGIDANSVNFLITGNDFYISTFQTPGGRIQKYTTTVLGVSDDKLTTGIAVYPNPVTTEVTVSLENDELIKEVSVFNALGMKVKEIQVNTTSKATVDVSNLSKGIYFLNVKSESKTFTKKIMKH</sequence>
<proteinExistence type="predicted"/>
<dbReference type="NCBIfam" id="TIGR04183">
    <property type="entry name" value="Por_Secre_tail"/>
    <property type="match status" value="1"/>
</dbReference>
<evidence type="ECO:0000313" key="4">
    <source>
        <dbReference type="EMBL" id="QHI35669.1"/>
    </source>
</evidence>
<evidence type="ECO:0000259" key="3">
    <source>
        <dbReference type="Pfam" id="PF18962"/>
    </source>
</evidence>
<dbReference type="EMBL" id="CP019288">
    <property type="protein sequence ID" value="QHI35669.1"/>
    <property type="molecule type" value="Genomic_DNA"/>
</dbReference>